<keyword evidence="2" id="KW-1185">Reference proteome</keyword>
<protein>
    <submittedName>
        <fullName evidence="1">Uncharacterized protein</fullName>
    </submittedName>
</protein>
<name>A0AAV0XDV1_9HEMI</name>
<organism evidence="1 2">
    <name type="scientific">Macrosiphum euphorbiae</name>
    <name type="common">potato aphid</name>
    <dbReference type="NCBI Taxonomy" id="13131"/>
    <lineage>
        <taxon>Eukaryota</taxon>
        <taxon>Metazoa</taxon>
        <taxon>Ecdysozoa</taxon>
        <taxon>Arthropoda</taxon>
        <taxon>Hexapoda</taxon>
        <taxon>Insecta</taxon>
        <taxon>Pterygota</taxon>
        <taxon>Neoptera</taxon>
        <taxon>Paraneoptera</taxon>
        <taxon>Hemiptera</taxon>
        <taxon>Sternorrhyncha</taxon>
        <taxon>Aphidomorpha</taxon>
        <taxon>Aphidoidea</taxon>
        <taxon>Aphididae</taxon>
        <taxon>Macrosiphini</taxon>
        <taxon>Macrosiphum</taxon>
    </lineage>
</organism>
<comment type="caution">
    <text evidence="1">The sequence shown here is derived from an EMBL/GenBank/DDBJ whole genome shotgun (WGS) entry which is preliminary data.</text>
</comment>
<dbReference type="EMBL" id="CARXXK010000004">
    <property type="protein sequence ID" value="CAI6365742.1"/>
    <property type="molecule type" value="Genomic_DNA"/>
</dbReference>
<gene>
    <name evidence="1" type="ORF">MEUPH1_LOCUS20420</name>
</gene>
<proteinExistence type="predicted"/>
<dbReference type="Proteomes" id="UP001160148">
    <property type="component" value="Unassembled WGS sequence"/>
</dbReference>
<dbReference type="AlphaFoldDB" id="A0AAV0XDV1"/>
<evidence type="ECO:0000313" key="2">
    <source>
        <dbReference type="Proteomes" id="UP001160148"/>
    </source>
</evidence>
<reference evidence="1 2" key="1">
    <citation type="submission" date="2023-01" db="EMBL/GenBank/DDBJ databases">
        <authorList>
            <person name="Whitehead M."/>
        </authorList>
    </citation>
    <scope>NUCLEOTIDE SEQUENCE [LARGE SCALE GENOMIC DNA]</scope>
</reference>
<accession>A0AAV0XDV1</accession>
<sequence>MYIQFQLQPAPVPRYPPERLRGWSYRRLDTVALAAHLVAFPTPQTNATTTADEAADQMATYLSAACDSCMSPRAPPPAGRKQVHW</sequence>
<evidence type="ECO:0000313" key="1">
    <source>
        <dbReference type="EMBL" id="CAI6365742.1"/>
    </source>
</evidence>